<proteinExistence type="predicted"/>
<dbReference type="InParanoid" id="E9GNK8"/>
<name>E9GNK8_DAPPU</name>
<dbReference type="HOGENOM" id="CLU_1697315_0_0_1"/>
<dbReference type="PANTHER" id="PTHR46954">
    <property type="entry name" value="C2H2-TYPE DOMAIN-CONTAINING PROTEIN"/>
    <property type="match status" value="1"/>
</dbReference>
<sequence length="155" mass="17436">MTLDDLTAKLNKDRFYVKRSTVYTRFQPKLSNSIQGKRHVDTVPIKAENDHHAKHPDELFRTTTIKRLEEVASILGQDKLSSSILTVDQKIIDVATHQFLKHNLDILFVATNAPGSSAYNRVERKMAPLSRELSGSILDHCHFGSHLDSAGKTLS</sequence>
<organism evidence="1 2">
    <name type="scientific">Daphnia pulex</name>
    <name type="common">Water flea</name>
    <dbReference type="NCBI Taxonomy" id="6669"/>
    <lineage>
        <taxon>Eukaryota</taxon>
        <taxon>Metazoa</taxon>
        <taxon>Ecdysozoa</taxon>
        <taxon>Arthropoda</taxon>
        <taxon>Crustacea</taxon>
        <taxon>Branchiopoda</taxon>
        <taxon>Diplostraca</taxon>
        <taxon>Cladocera</taxon>
        <taxon>Anomopoda</taxon>
        <taxon>Daphniidae</taxon>
        <taxon>Daphnia</taxon>
    </lineage>
</organism>
<dbReference type="Proteomes" id="UP000000305">
    <property type="component" value="Unassembled WGS sequence"/>
</dbReference>
<dbReference type="PANTHER" id="PTHR46954:SF1">
    <property type="entry name" value="C2H2-TYPE DOMAIN-CONTAINING PROTEIN"/>
    <property type="match status" value="1"/>
</dbReference>
<keyword evidence="2" id="KW-1185">Reference proteome</keyword>
<dbReference type="AlphaFoldDB" id="E9GNK8"/>
<gene>
    <name evidence="1" type="ORF">DAPPUDRAFT_245554</name>
</gene>
<evidence type="ECO:0000313" key="1">
    <source>
        <dbReference type="EMBL" id="EFX78945.1"/>
    </source>
</evidence>
<accession>E9GNK8</accession>
<reference evidence="1 2" key="1">
    <citation type="journal article" date="2011" name="Science">
        <title>The ecoresponsive genome of Daphnia pulex.</title>
        <authorList>
            <person name="Colbourne J.K."/>
            <person name="Pfrender M.E."/>
            <person name="Gilbert D."/>
            <person name="Thomas W.K."/>
            <person name="Tucker A."/>
            <person name="Oakley T.H."/>
            <person name="Tokishita S."/>
            <person name="Aerts A."/>
            <person name="Arnold G.J."/>
            <person name="Basu M.K."/>
            <person name="Bauer D.J."/>
            <person name="Caceres C.E."/>
            <person name="Carmel L."/>
            <person name="Casola C."/>
            <person name="Choi J.H."/>
            <person name="Detter J.C."/>
            <person name="Dong Q."/>
            <person name="Dusheyko S."/>
            <person name="Eads B.D."/>
            <person name="Frohlich T."/>
            <person name="Geiler-Samerotte K.A."/>
            <person name="Gerlach D."/>
            <person name="Hatcher P."/>
            <person name="Jogdeo S."/>
            <person name="Krijgsveld J."/>
            <person name="Kriventseva E.V."/>
            <person name="Kultz D."/>
            <person name="Laforsch C."/>
            <person name="Lindquist E."/>
            <person name="Lopez J."/>
            <person name="Manak J.R."/>
            <person name="Muller J."/>
            <person name="Pangilinan J."/>
            <person name="Patwardhan R.P."/>
            <person name="Pitluck S."/>
            <person name="Pritham E.J."/>
            <person name="Rechtsteiner A."/>
            <person name="Rho M."/>
            <person name="Rogozin I.B."/>
            <person name="Sakarya O."/>
            <person name="Salamov A."/>
            <person name="Schaack S."/>
            <person name="Shapiro H."/>
            <person name="Shiga Y."/>
            <person name="Skalitzky C."/>
            <person name="Smith Z."/>
            <person name="Souvorov A."/>
            <person name="Sung W."/>
            <person name="Tang Z."/>
            <person name="Tsuchiya D."/>
            <person name="Tu H."/>
            <person name="Vos H."/>
            <person name="Wang M."/>
            <person name="Wolf Y.I."/>
            <person name="Yamagata H."/>
            <person name="Yamada T."/>
            <person name="Ye Y."/>
            <person name="Shaw J.R."/>
            <person name="Andrews J."/>
            <person name="Crease T.J."/>
            <person name="Tang H."/>
            <person name="Lucas S.M."/>
            <person name="Robertson H.M."/>
            <person name="Bork P."/>
            <person name="Koonin E.V."/>
            <person name="Zdobnov E.M."/>
            <person name="Grigoriev I.V."/>
            <person name="Lynch M."/>
            <person name="Boore J.L."/>
        </authorList>
    </citation>
    <scope>NUCLEOTIDE SEQUENCE [LARGE SCALE GENOMIC DNA]</scope>
</reference>
<protein>
    <submittedName>
        <fullName evidence="1">Uncharacterized protein</fullName>
    </submittedName>
</protein>
<dbReference type="OrthoDB" id="2433005at2759"/>
<dbReference type="EMBL" id="GL732555">
    <property type="protein sequence ID" value="EFX78945.1"/>
    <property type="molecule type" value="Genomic_DNA"/>
</dbReference>
<dbReference type="KEGG" id="dpx:DAPPUDRAFT_245554"/>
<evidence type="ECO:0000313" key="2">
    <source>
        <dbReference type="Proteomes" id="UP000000305"/>
    </source>
</evidence>
<dbReference type="PhylomeDB" id="E9GNK8"/>